<dbReference type="InParanoid" id="A0A1I4DFT5"/>
<keyword evidence="2" id="KW-1133">Transmembrane helix</keyword>
<dbReference type="Proteomes" id="UP000199152">
    <property type="component" value="Unassembled WGS sequence"/>
</dbReference>
<dbReference type="CDD" id="cd00102">
    <property type="entry name" value="IPT"/>
    <property type="match status" value="1"/>
</dbReference>
<reference evidence="4" key="1">
    <citation type="submission" date="2016-10" db="EMBL/GenBank/DDBJ databases">
        <authorList>
            <person name="Varghese N."/>
            <person name="Submissions S."/>
        </authorList>
    </citation>
    <scope>NUCLEOTIDE SEQUENCE [LARGE SCALE GENOMIC DNA]</scope>
    <source>
        <strain evidence="4">DSM 45317</strain>
    </source>
</reference>
<gene>
    <name evidence="3" type="ORF">SAMN04488085_104327</name>
</gene>
<dbReference type="AlphaFoldDB" id="A0A1I4DFT5"/>
<keyword evidence="2" id="KW-0812">Transmembrane</keyword>
<organism evidence="3 4">
    <name type="scientific">Geodermatophilus ruber</name>
    <dbReference type="NCBI Taxonomy" id="504800"/>
    <lineage>
        <taxon>Bacteria</taxon>
        <taxon>Bacillati</taxon>
        <taxon>Actinomycetota</taxon>
        <taxon>Actinomycetes</taxon>
        <taxon>Geodermatophilales</taxon>
        <taxon>Geodermatophilaceae</taxon>
        <taxon>Geodermatophilus</taxon>
    </lineage>
</organism>
<feature type="transmembrane region" description="Helical" evidence="2">
    <location>
        <begin position="243"/>
        <end position="262"/>
    </location>
</feature>
<dbReference type="OrthoDB" id="5197578at2"/>
<keyword evidence="4" id="KW-1185">Reference proteome</keyword>
<evidence type="ECO:0000313" key="3">
    <source>
        <dbReference type="EMBL" id="SFK91347.1"/>
    </source>
</evidence>
<dbReference type="EMBL" id="FOSW01000004">
    <property type="protein sequence ID" value="SFK91347.1"/>
    <property type="molecule type" value="Genomic_DNA"/>
</dbReference>
<name>A0A1I4DFT5_9ACTN</name>
<feature type="compositionally biased region" description="Basic and acidic residues" evidence="1">
    <location>
        <begin position="1"/>
        <end position="11"/>
    </location>
</feature>
<dbReference type="RefSeq" id="WP_143087128.1">
    <property type="nucleotide sequence ID" value="NZ_FOSW01000004.1"/>
</dbReference>
<sequence>MDDPSRPDARVTHGPSCRPGGVLVEVTAGTAPYAVRLATTREPAGEDSAELQPGEVVVLATGEVDWGETIDPLLEFAALDGSGVRYVDDLDGFDFTRPAEADCAAITPPTGAAQVPDIGTPQAGADAEVVPMPVPGLPDPDAALPVGRVREPAAAVASTGRVVAGEEVTLRGRGFVPGERVAVRLQGGAVLSSVTAGPDGQVVTAVRIPAGTAAGSATVELIGKESTTTAAVGLEVAGGGVPWPLLTAGLALLVAGAGVGAASGRRVRRPVGGPPMRSA</sequence>
<protein>
    <submittedName>
        <fullName evidence="3">Uncharacterized protein</fullName>
    </submittedName>
</protein>
<feature type="region of interest" description="Disordered" evidence="1">
    <location>
        <begin position="1"/>
        <end position="22"/>
    </location>
</feature>
<evidence type="ECO:0000256" key="2">
    <source>
        <dbReference type="SAM" id="Phobius"/>
    </source>
</evidence>
<evidence type="ECO:0000256" key="1">
    <source>
        <dbReference type="SAM" id="MobiDB-lite"/>
    </source>
</evidence>
<proteinExistence type="predicted"/>
<evidence type="ECO:0000313" key="4">
    <source>
        <dbReference type="Proteomes" id="UP000199152"/>
    </source>
</evidence>
<dbReference type="STRING" id="504800.SAMN04488085_104327"/>
<accession>A0A1I4DFT5</accession>
<keyword evidence="2" id="KW-0472">Membrane</keyword>